<name>A0A5B0SH03_PUCGR</name>
<dbReference type="EMBL" id="VDEP01000013">
    <property type="protein sequence ID" value="KAA1137040.1"/>
    <property type="molecule type" value="Genomic_DNA"/>
</dbReference>
<dbReference type="AlphaFoldDB" id="A0A5B0SH03"/>
<proteinExistence type="predicted"/>
<gene>
    <name evidence="2" type="ORF">PGTUg99_011799</name>
</gene>
<evidence type="ECO:0000313" key="2">
    <source>
        <dbReference type="EMBL" id="KAA1137040.1"/>
    </source>
</evidence>
<dbReference type="Proteomes" id="UP000325313">
    <property type="component" value="Unassembled WGS sequence"/>
</dbReference>
<organism evidence="2 3">
    <name type="scientific">Puccinia graminis f. sp. tritici</name>
    <dbReference type="NCBI Taxonomy" id="56615"/>
    <lineage>
        <taxon>Eukaryota</taxon>
        <taxon>Fungi</taxon>
        <taxon>Dikarya</taxon>
        <taxon>Basidiomycota</taxon>
        <taxon>Pucciniomycotina</taxon>
        <taxon>Pucciniomycetes</taxon>
        <taxon>Pucciniales</taxon>
        <taxon>Pucciniaceae</taxon>
        <taxon>Puccinia</taxon>
    </lineage>
</organism>
<comment type="caution">
    <text evidence="2">The sequence shown here is derived from an EMBL/GenBank/DDBJ whole genome shotgun (WGS) entry which is preliminary data.</text>
</comment>
<protein>
    <submittedName>
        <fullName evidence="2">Uncharacterized protein</fullName>
    </submittedName>
</protein>
<reference evidence="2 3" key="1">
    <citation type="submission" date="2019-05" db="EMBL/GenBank/DDBJ databases">
        <title>Emergence of the Ug99 lineage of the wheat stem rust pathogen through somatic hybridization.</title>
        <authorList>
            <person name="Li F."/>
            <person name="Upadhyaya N.M."/>
            <person name="Sperschneider J."/>
            <person name="Matny O."/>
            <person name="Nguyen-Phuc H."/>
            <person name="Mago R."/>
            <person name="Raley C."/>
            <person name="Miller M.E."/>
            <person name="Silverstein K.A.T."/>
            <person name="Henningsen E."/>
            <person name="Hirsch C.D."/>
            <person name="Visser B."/>
            <person name="Pretorius Z.A."/>
            <person name="Steffenson B.J."/>
            <person name="Schwessinger B."/>
            <person name="Dodds P.N."/>
            <person name="Figueroa M."/>
        </authorList>
    </citation>
    <scope>NUCLEOTIDE SEQUENCE [LARGE SCALE GENOMIC DNA]</scope>
    <source>
        <strain evidence="2 3">Ug99</strain>
    </source>
</reference>
<accession>A0A5B0SH03</accession>
<sequence>MNRGDTWPETMSERSDSDGGVLPIAISAPMLDSQTLQHLTLEDPNPMSLFGYCQQCRNSLDTCLPLVRVLSFLSGLTSNELKSRGCVARSVLKVCWLELFENQIESKGFESTARQALGPVRTGRQAAHTGSPPARTGSQATT</sequence>
<evidence type="ECO:0000313" key="3">
    <source>
        <dbReference type="Proteomes" id="UP000325313"/>
    </source>
</evidence>
<evidence type="ECO:0000256" key="1">
    <source>
        <dbReference type="SAM" id="MobiDB-lite"/>
    </source>
</evidence>
<feature type="region of interest" description="Disordered" evidence="1">
    <location>
        <begin position="115"/>
        <end position="142"/>
    </location>
</feature>